<evidence type="ECO:0000256" key="3">
    <source>
        <dbReference type="ARBA" id="ARBA00022519"/>
    </source>
</evidence>
<feature type="transmembrane region" description="Helical" evidence="7">
    <location>
        <begin position="165"/>
        <end position="186"/>
    </location>
</feature>
<dbReference type="GO" id="GO:0005886">
    <property type="term" value="C:plasma membrane"/>
    <property type="evidence" value="ECO:0007669"/>
    <property type="project" value="UniProtKB-SubCell"/>
</dbReference>
<feature type="transmembrane region" description="Helical" evidence="7">
    <location>
        <begin position="316"/>
        <end position="333"/>
    </location>
</feature>
<dbReference type="PIRSF" id="PIRSF006066">
    <property type="entry name" value="HI0050"/>
    <property type="match status" value="1"/>
</dbReference>
<feature type="transmembrane region" description="Helical" evidence="7">
    <location>
        <begin position="217"/>
        <end position="237"/>
    </location>
</feature>
<feature type="transmembrane region" description="Helical" evidence="7">
    <location>
        <begin position="47"/>
        <end position="68"/>
    </location>
</feature>
<evidence type="ECO:0000256" key="4">
    <source>
        <dbReference type="ARBA" id="ARBA00022692"/>
    </source>
</evidence>
<keyword evidence="4 7" id="KW-0812">Transmembrane</keyword>
<protein>
    <recommendedName>
        <fullName evidence="7">TRAP transporter large permease protein</fullName>
    </recommendedName>
</protein>
<dbReference type="AlphaFoldDB" id="A0A1H5VDP6"/>
<keyword evidence="6 7" id="KW-0472">Membrane</keyword>
<keyword evidence="3 7" id="KW-0997">Cell inner membrane</keyword>
<keyword evidence="2" id="KW-1003">Cell membrane</keyword>
<comment type="subunit">
    <text evidence="7">The complex comprises the extracytoplasmic solute receptor protein and the two transmembrane proteins.</text>
</comment>
<evidence type="ECO:0000259" key="8">
    <source>
        <dbReference type="Pfam" id="PF06808"/>
    </source>
</evidence>
<keyword evidence="10" id="KW-1185">Reference proteome</keyword>
<dbReference type="EMBL" id="FNVQ01000001">
    <property type="protein sequence ID" value="SEF85363.1"/>
    <property type="molecule type" value="Genomic_DNA"/>
</dbReference>
<dbReference type="OrthoDB" id="9796052at2"/>
<dbReference type="Pfam" id="PF06808">
    <property type="entry name" value="DctM"/>
    <property type="match status" value="1"/>
</dbReference>
<name>A0A1H5VDP6_9GAMM</name>
<organism evidence="9 10">
    <name type="scientific">Marinobacterium lutimaris</name>
    <dbReference type="NCBI Taxonomy" id="568106"/>
    <lineage>
        <taxon>Bacteria</taxon>
        <taxon>Pseudomonadati</taxon>
        <taxon>Pseudomonadota</taxon>
        <taxon>Gammaproteobacteria</taxon>
        <taxon>Oceanospirillales</taxon>
        <taxon>Oceanospirillaceae</taxon>
        <taxon>Marinobacterium</taxon>
    </lineage>
</organism>
<dbReference type="GO" id="GO:0022857">
    <property type="term" value="F:transmembrane transporter activity"/>
    <property type="evidence" value="ECO:0007669"/>
    <property type="project" value="UniProtKB-UniRule"/>
</dbReference>
<feature type="transmembrane region" description="Helical" evidence="7">
    <location>
        <begin position="361"/>
        <end position="383"/>
    </location>
</feature>
<dbReference type="Proteomes" id="UP000236745">
    <property type="component" value="Unassembled WGS sequence"/>
</dbReference>
<dbReference type="InterPro" id="IPR010656">
    <property type="entry name" value="DctM"/>
</dbReference>
<feature type="transmembrane region" description="Helical" evidence="7">
    <location>
        <begin position="134"/>
        <end position="159"/>
    </location>
</feature>
<dbReference type="NCBIfam" id="TIGR00786">
    <property type="entry name" value="dctM"/>
    <property type="match status" value="1"/>
</dbReference>
<comment type="subcellular location">
    <subcellularLocation>
        <location evidence="1 7">Cell inner membrane</location>
        <topology evidence="1 7">Multi-pass membrane protein</topology>
    </subcellularLocation>
</comment>
<evidence type="ECO:0000313" key="10">
    <source>
        <dbReference type="Proteomes" id="UP000236745"/>
    </source>
</evidence>
<sequence length="432" mass="46252">MGALLAIAAVVVLMMIGVPVVFSFAAMTLILSIVYDVDVSSLMTTGFWSVNSLILLALPLFVMTGYLMQAGGLASRLVNFVEALVGKSRSGMGTSMVMACGVFGAISGTASAAVASIGTIMIGPMEKHGYKREYTSALLGISSLLGLLIPPSITMILYAVVTRQSVAACFLATIGPGILLIFMLCFMNWLKMRNHPDPAAEKLSFNSRMQNIGNTGWKALPALVLPVIILGGIYGGVFTPTEAAAIAVVYSIPVGMFIYRELNLKAMGRCFIEAAATTGVIMVILVFSFVASRIFTFERVPQELTDVLMDLFKDKIMILLVVNIFLILLGMIMDDVSVVAIISPLLLPVMVHIGVEPVHFAAIVGTSVVIGCNSPPMAPILFMTCRIGNVGMSQVIKPALSFMFFAALPVMLVTTYWSPLALYLPKLFGYID</sequence>
<dbReference type="RefSeq" id="WP_104001667.1">
    <property type="nucleotide sequence ID" value="NZ_FNVQ01000001.1"/>
</dbReference>
<evidence type="ECO:0000256" key="2">
    <source>
        <dbReference type="ARBA" id="ARBA00022475"/>
    </source>
</evidence>
<feature type="transmembrane region" description="Helical" evidence="7">
    <location>
        <begin position="96"/>
        <end position="122"/>
    </location>
</feature>
<evidence type="ECO:0000256" key="6">
    <source>
        <dbReference type="ARBA" id="ARBA00023136"/>
    </source>
</evidence>
<evidence type="ECO:0000256" key="1">
    <source>
        <dbReference type="ARBA" id="ARBA00004429"/>
    </source>
</evidence>
<dbReference type="InterPro" id="IPR004681">
    <property type="entry name" value="TRAP_DctM"/>
</dbReference>
<dbReference type="PANTHER" id="PTHR33362:SF2">
    <property type="entry name" value="TRAP TRANSPORTER LARGE PERMEASE PROTEIN"/>
    <property type="match status" value="1"/>
</dbReference>
<comment type="function">
    <text evidence="7">Part of the tripartite ATP-independent periplasmic (TRAP) transport system.</text>
</comment>
<reference evidence="9 10" key="1">
    <citation type="submission" date="2016-10" db="EMBL/GenBank/DDBJ databases">
        <authorList>
            <person name="de Groot N.N."/>
        </authorList>
    </citation>
    <scope>NUCLEOTIDE SEQUENCE [LARGE SCALE GENOMIC DNA]</scope>
    <source>
        <strain evidence="9 10">DSM 22012</strain>
    </source>
</reference>
<keyword evidence="7" id="KW-0813">Transport</keyword>
<feature type="transmembrane region" description="Helical" evidence="7">
    <location>
        <begin position="6"/>
        <end position="35"/>
    </location>
</feature>
<evidence type="ECO:0000313" key="9">
    <source>
        <dbReference type="EMBL" id="SEF85363.1"/>
    </source>
</evidence>
<feature type="transmembrane region" description="Helical" evidence="7">
    <location>
        <begin position="243"/>
        <end position="259"/>
    </location>
</feature>
<feature type="domain" description="TRAP C4-dicarboxylate transport system permease DctM subunit" evidence="8">
    <location>
        <begin position="8"/>
        <end position="414"/>
    </location>
</feature>
<comment type="similarity">
    <text evidence="7">Belongs to the TRAP transporter large permease family.</text>
</comment>
<accession>A0A1H5VDP6</accession>
<proteinExistence type="inferred from homology"/>
<feature type="transmembrane region" description="Helical" evidence="7">
    <location>
        <begin position="271"/>
        <end position="296"/>
    </location>
</feature>
<keyword evidence="5 7" id="KW-1133">Transmembrane helix</keyword>
<evidence type="ECO:0000256" key="5">
    <source>
        <dbReference type="ARBA" id="ARBA00022989"/>
    </source>
</evidence>
<dbReference type="PANTHER" id="PTHR33362">
    <property type="entry name" value="SIALIC ACID TRAP TRANSPORTER PERMEASE PROTEIN SIAT-RELATED"/>
    <property type="match status" value="1"/>
</dbReference>
<feature type="transmembrane region" description="Helical" evidence="7">
    <location>
        <begin position="395"/>
        <end position="417"/>
    </location>
</feature>
<gene>
    <name evidence="9" type="ORF">SAMN05444390_101702</name>
</gene>
<evidence type="ECO:0000256" key="7">
    <source>
        <dbReference type="RuleBase" id="RU369079"/>
    </source>
</evidence>